<dbReference type="Pfam" id="PF12850">
    <property type="entry name" value="Metallophos_2"/>
    <property type="match status" value="1"/>
</dbReference>
<dbReference type="EMBL" id="AE015929">
    <property type="protein sequence ID" value="AAO05347.1"/>
    <property type="molecule type" value="Genomic_DNA"/>
</dbReference>
<evidence type="ECO:0000259" key="2">
    <source>
        <dbReference type="Pfam" id="PF12850"/>
    </source>
</evidence>
<evidence type="ECO:0000313" key="3">
    <source>
        <dbReference type="EMBL" id="AAO05347.1"/>
    </source>
</evidence>
<dbReference type="InterPro" id="IPR029052">
    <property type="entry name" value="Metallo-depent_PP-like"/>
</dbReference>
<accession>A0A0H2VHM4</accession>
<dbReference type="InterPro" id="IPR024654">
    <property type="entry name" value="Calcineurin-like_PHP_lpxH"/>
</dbReference>
<dbReference type="PATRIC" id="fig|176280.10.peg.1707"/>
<dbReference type="OrthoDB" id="9813918at2"/>
<dbReference type="eggNOG" id="COG0639">
    <property type="taxonomic scope" value="Bacteria"/>
</dbReference>
<organism evidence="3 4">
    <name type="scientific">Staphylococcus epidermidis (strain ATCC 12228 / FDA PCI 1200)</name>
    <dbReference type="NCBI Taxonomy" id="176280"/>
    <lineage>
        <taxon>Bacteria</taxon>
        <taxon>Bacillati</taxon>
        <taxon>Bacillota</taxon>
        <taxon>Bacilli</taxon>
        <taxon>Bacillales</taxon>
        <taxon>Staphylococcaceae</taxon>
        <taxon>Staphylococcus</taxon>
    </lineage>
</organism>
<comment type="similarity">
    <text evidence="1">Belongs to the metallophosphoesterase superfamily. YfcE family.</text>
</comment>
<dbReference type="CDD" id="cd00838">
    <property type="entry name" value="MPP_superfamily"/>
    <property type="match status" value="1"/>
</dbReference>
<dbReference type="PANTHER" id="PTHR42850">
    <property type="entry name" value="METALLOPHOSPHOESTERASE"/>
    <property type="match status" value="1"/>
</dbReference>
<dbReference type="SUPFAM" id="SSF56300">
    <property type="entry name" value="Metallo-dependent phosphatases"/>
    <property type="match status" value="1"/>
</dbReference>
<dbReference type="KEGG" id="sep:SE_1748"/>
<reference evidence="3 4" key="1">
    <citation type="journal article" date="2003" name="Mol. Microbiol.">
        <title>Genome-based analysis of virulence genes in a non-biofilm-forming Staphylococcus epidermidis strain (ATCC 12228).</title>
        <authorList>
            <person name="Zhang Y.Q."/>
            <person name="Ren S.X."/>
            <person name="Li H.L."/>
            <person name="Wang Y.X."/>
            <person name="Fu G."/>
            <person name="Yang J."/>
            <person name="Qin Z.Q."/>
            <person name="Miao Y.G."/>
            <person name="Wang W.Y."/>
            <person name="Chen R.S."/>
            <person name="Shen Y."/>
            <person name="Chen Z."/>
            <person name="Yuan Z.H."/>
            <person name="Zhao G.P."/>
            <person name="Qu D."/>
            <person name="Danchin A."/>
            <person name="Wen Y.M."/>
        </authorList>
    </citation>
    <scope>NUCLEOTIDE SEQUENCE [LARGE SCALE GENOMIC DNA]</scope>
    <source>
        <strain evidence="4">ATCC 12228 / FDA PCI 1200</strain>
    </source>
</reference>
<proteinExistence type="inferred from homology"/>
<dbReference type="PANTHER" id="PTHR42850:SF2">
    <property type="entry name" value="BLL5683 PROTEIN"/>
    <property type="match status" value="1"/>
</dbReference>
<dbReference type="AlphaFoldDB" id="A0A0H2VHM4"/>
<name>A0A0H2VHM4_STAES</name>
<dbReference type="HOGENOM" id="CLU_074761_1_0_9"/>
<evidence type="ECO:0000313" key="4">
    <source>
        <dbReference type="Proteomes" id="UP000001411"/>
    </source>
</evidence>
<sequence length="302" mass="35028">MWFCFLKSGFIIIKQILSTPFFSYKYNIKILINFKLISNIIEHKMLEYANKITLKGDNIMKFAVITDIHGNFDALQTVLDDIDSRDDIEKIYNLGDNIGIGHETNKVLDTIFDRDDMEMIAGNHDEAIMSLVNGTPYPEDLKGKFYEHHQWIEGHLDESYYDEINQLPRYIEMTIKGKKILFIHYEIENDKMSAPIDEQPFAPITKDDEQAISELFKDKEADLILFGHNHRLHMFDDKSTVYFNPGSVGLNNGSNTVYGIITVNEKGISVERVKLAYNNEEFLAGFEEKQVPAREFIFKNFI</sequence>
<dbReference type="Gene3D" id="3.60.21.10">
    <property type="match status" value="1"/>
</dbReference>
<dbReference type="Proteomes" id="UP000001411">
    <property type="component" value="Chromosome"/>
</dbReference>
<gene>
    <name evidence="3" type="ordered locus">SE_1748</name>
</gene>
<evidence type="ECO:0000256" key="1">
    <source>
        <dbReference type="ARBA" id="ARBA00008950"/>
    </source>
</evidence>
<dbReference type="GO" id="GO:0016791">
    <property type="term" value="F:phosphatase activity"/>
    <property type="evidence" value="ECO:0007669"/>
    <property type="project" value="TreeGrafter"/>
</dbReference>
<dbReference type="InterPro" id="IPR050126">
    <property type="entry name" value="Ap4A_hydrolase"/>
</dbReference>
<dbReference type="GO" id="GO:0005737">
    <property type="term" value="C:cytoplasm"/>
    <property type="evidence" value="ECO:0007669"/>
    <property type="project" value="TreeGrafter"/>
</dbReference>
<protein>
    <recommendedName>
        <fullName evidence="2">Calcineurin-like phosphoesterase domain-containing protein</fullName>
    </recommendedName>
</protein>
<feature type="domain" description="Calcineurin-like phosphoesterase" evidence="2">
    <location>
        <begin position="60"/>
        <end position="265"/>
    </location>
</feature>
<dbReference type="SMR" id="A0A0H2VHM4"/>